<gene>
    <name evidence="1" type="ORF">PRZ48_014197</name>
</gene>
<evidence type="ECO:0000313" key="2">
    <source>
        <dbReference type="Proteomes" id="UP001305779"/>
    </source>
</evidence>
<keyword evidence="2" id="KW-1185">Reference proteome</keyword>
<protein>
    <submittedName>
        <fullName evidence="1">Uncharacterized protein</fullName>
    </submittedName>
</protein>
<proteinExistence type="predicted"/>
<comment type="caution">
    <text evidence="1">The sequence shown here is derived from an EMBL/GenBank/DDBJ whole genome shotgun (WGS) entry which is preliminary data.</text>
</comment>
<dbReference type="Proteomes" id="UP001305779">
    <property type="component" value="Unassembled WGS sequence"/>
</dbReference>
<name>A0ABR0E0S0_ZASCE</name>
<organism evidence="1 2">
    <name type="scientific">Zasmidium cellare</name>
    <name type="common">Wine cellar mold</name>
    <name type="synonym">Racodium cellare</name>
    <dbReference type="NCBI Taxonomy" id="395010"/>
    <lineage>
        <taxon>Eukaryota</taxon>
        <taxon>Fungi</taxon>
        <taxon>Dikarya</taxon>
        <taxon>Ascomycota</taxon>
        <taxon>Pezizomycotina</taxon>
        <taxon>Dothideomycetes</taxon>
        <taxon>Dothideomycetidae</taxon>
        <taxon>Mycosphaerellales</taxon>
        <taxon>Mycosphaerellaceae</taxon>
        <taxon>Zasmidium</taxon>
    </lineage>
</organism>
<dbReference type="EMBL" id="JAXOVC010000013">
    <property type="protein sequence ID" value="KAK4494841.1"/>
    <property type="molecule type" value="Genomic_DNA"/>
</dbReference>
<reference evidence="1 2" key="1">
    <citation type="journal article" date="2023" name="G3 (Bethesda)">
        <title>A chromosome-level genome assembly of Zasmidium syzygii isolated from banana leaves.</title>
        <authorList>
            <person name="van Westerhoven A.C."/>
            <person name="Mehrabi R."/>
            <person name="Talebi R."/>
            <person name="Steentjes M.B.F."/>
            <person name="Corcolon B."/>
            <person name="Chong P.A."/>
            <person name="Kema G.H.J."/>
            <person name="Seidl M.F."/>
        </authorList>
    </citation>
    <scope>NUCLEOTIDE SEQUENCE [LARGE SCALE GENOMIC DNA]</scope>
    <source>
        <strain evidence="1 2">P124</strain>
    </source>
</reference>
<accession>A0ABR0E0S0</accession>
<sequence>MKDDSNDRLAARVQSLPQELYDEIYKLTFTAAPGPRYPAKTIFMKPTHGAEREIHGQKRPIELVTRQFHGHDAIALLQVDQASREKFARSYYGGPDALFMFNRRKPAEMWLKSLSEHHRGYLRHVGLAVLYDGFSVARMDSTMGYKLAIDRHMFRCLFGVELRFTLSSKILDVSLEATDFGMRV</sequence>
<evidence type="ECO:0000313" key="1">
    <source>
        <dbReference type="EMBL" id="KAK4494841.1"/>
    </source>
</evidence>